<accession>A0A6J5VRT8</accession>
<keyword evidence="2" id="KW-1185">Reference proteome</keyword>
<organism evidence="1 2">
    <name type="scientific">Prunus armeniaca</name>
    <name type="common">Apricot</name>
    <name type="synonym">Armeniaca vulgaris</name>
    <dbReference type="NCBI Taxonomy" id="36596"/>
    <lineage>
        <taxon>Eukaryota</taxon>
        <taxon>Viridiplantae</taxon>
        <taxon>Streptophyta</taxon>
        <taxon>Embryophyta</taxon>
        <taxon>Tracheophyta</taxon>
        <taxon>Spermatophyta</taxon>
        <taxon>Magnoliopsida</taxon>
        <taxon>eudicotyledons</taxon>
        <taxon>Gunneridae</taxon>
        <taxon>Pentapetalae</taxon>
        <taxon>rosids</taxon>
        <taxon>fabids</taxon>
        <taxon>Rosales</taxon>
        <taxon>Rosaceae</taxon>
        <taxon>Amygdaloideae</taxon>
        <taxon>Amygdaleae</taxon>
        <taxon>Prunus</taxon>
    </lineage>
</organism>
<evidence type="ECO:0000313" key="1">
    <source>
        <dbReference type="EMBL" id="CAB4292040.1"/>
    </source>
</evidence>
<gene>
    <name evidence="1" type="ORF">ORAREDHAP_LOCUS145</name>
</gene>
<dbReference type="AlphaFoldDB" id="A0A6J5VRT8"/>
<evidence type="ECO:0000313" key="2">
    <source>
        <dbReference type="Proteomes" id="UP000507245"/>
    </source>
</evidence>
<sequence>MRVKRLVGGGWWPAIGRKMASVAGRKLAAAGGGDWQEYGCCGWPAGAGPTMGGWPEGGLLEVLLFGLWPYAN</sequence>
<dbReference type="EMBL" id="CAEKKB010000001">
    <property type="protein sequence ID" value="CAB4292040.1"/>
    <property type="molecule type" value="Genomic_DNA"/>
</dbReference>
<reference evidence="2" key="1">
    <citation type="journal article" date="2020" name="Genome Biol.">
        <title>Gamete binning: chromosome-level and haplotype-resolved genome assembly enabled by high-throughput single-cell sequencing of gamete genomes.</title>
        <authorList>
            <person name="Campoy J.A."/>
            <person name="Sun H."/>
            <person name="Goel M."/>
            <person name="Jiao W.-B."/>
            <person name="Folz-Donahue K."/>
            <person name="Wang N."/>
            <person name="Rubio M."/>
            <person name="Liu C."/>
            <person name="Kukat C."/>
            <person name="Ruiz D."/>
            <person name="Huettel B."/>
            <person name="Schneeberger K."/>
        </authorList>
    </citation>
    <scope>NUCLEOTIDE SEQUENCE [LARGE SCALE GENOMIC DNA]</scope>
    <source>
        <strain evidence="2">cv. Rojo Pasion</strain>
    </source>
</reference>
<name>A0A6J5VRT8_PRUAR</name>
<proteinExistence type="predicted"/>
<protein>
    <submittedName>
        <fullName evidence="1">Uncharacterized protein</fullName>
    </submittedName>
</protein>
<dbReference type="Proteomes" id="UP000507245">
    <property type="component" value="Unassembled WGS sequence"/>
</dbReference>